<accession>A0A3P5XWN3</accession>
<dbReference type="AlphaFoldDB" id="A0A3P5XWN3"/>
<organism evidence="1 2">
    <name type="scientific">Pseudogemmobacter humi</name>
    <dbReference type="NCBI Taxonomy" id="2483812"/>
    <lineage>
        <taxon>Bacteria</taxon>
        <taxon>Pseudomonadati</taxon>
        <taxon>Pseudomonadota</taxon>
        <taxon>Alphaproteobacteria</taxon>
        <taxon>Rhodobacterales</taxon>
        <taxon>Paracoccaceae</taxon>
        <taxon>Pseudogemmobacter</taxon>
    </lineage>
</organism>
<dbReference type="Gene3D" id="1.10.10.660">
    <property type="entry name" value="conserved protein of unknown function from Enterococcus faecalis V583"/>
    <property type="match status" value="1"/>
</dbReference>
<evidence type="ECO:0000313" key="2">
    <source>
        <dbReference type="Proteomes" id="UP000277498"/>
    </source>
</evidence>
<evidence type="ECO:0008006" key="3">
    <source>
        <dbReference type="Google" id="ProtNLM"/>
    </source>
</evidence>
<protein>
    <recommendedName>
        <fullName evidence="3">DUF1116 domain-containing protein</fullName>
    </recommendedName>
</protein>
<dbReference type="RefSeq" id="WP_160144675.1">
    <property type="nucleotide sequence ID" value="NZ_UXAW01000119.1"/>
</dbReference>
<dbReference type="InterPro" id="IPR024033">
    <property type="entry name" value="OXTCase_su_AllG_h-dom"/>
</dbReference>
<evidence type="ECO:0000313" key="1">
    <source>
        <dbReference type="EMBL" id="VDC33574.1"/>
    </source>
</evidence>
<dbReference type="Proteomes" id="UP000277498">
    <property type="component" value="Unassembled WGS sequence"/>
</dbReference>
<dbReference type="Gene3D" id="3.90.1700.10">
    <property type="entry name" value="v583 domain like"/>
    <property type="match status" value="1"/>
</dbReference>
<keyword evidence="2" id="KW-1185">Reference proteome</keyword>
<dbReference type="InterPro" id="IPR009499">
    <property type="entry name" value="AllG-like"/>
</dbReference>
<gene>
    <name evidence="1" type="ORF">XINFAN_03888</name>
</gene>
<reference evidence="1 2" key="1">
    <citation type="submission" date="2018-11" db="EMBL/GenBank/DDBJ databases">
        <authorList>
            <person name="Criscuolo A."/>
        </authorList>
    </citation>
    <scope>NUCLEOTIDE SEQUENCE [LARGE SCALE GENOMIC DNA]</scope>
    <source>
        <strain evidence="1">ACIP111625</strain>
    </source>
</reference>
<dbReference type="Gene3D" id="3.90.1710.10">
    <property type="entry name" value="Enterococcus faecalis V583 domain"/>
    <property type="match status" value="1"/>
</dbReference>
<proteinExistence type="predicted"/>
<sequence length="386" mass="39698">MSQPNPNETAFRRMNAVDPVWAGMCRLGSLPGLERRVILHAGPAHTAFDAIPVAVRNSLVNVVLREGWAPDEASALDLLAKGGIAIEPAQDHAVFIPLAGAAGPSAQLIAVGDRTTGRAAYSPLNEGMALCTRLGILHPDLPRHLRWLDEELAPWIADRLAASPLPLFPLLREAIAREDDCHSRTLAGSELLVAALLQRGAADEAVTAFLAAAPAFALNVWMAMCGLIAGAAEGVPDATLVTHAGGNGVQFGFRLAGDPGRWHLAPAPAIRGDTDPRLTDAAPLPALGDSAIVDVMGLGGQILASAAPVRAALAAHLPPDALTRPAQFLHGPLDGFGSPAATDAARVQATGQGPVILLGMIDGSGRHGRVGGGCVATSAADFTTGR</sequence>
<name>A0A3P5XWN3_9RHOB</name>
<dbReference type="OrthoDB" id="6193532at2"/>
<dbReference type="EMBL" id="UXAW01000119">
    <property type="protein sequence ID" value="VDC33574.1"/>
    <property type="molecule type" value="Genomic_DNA"/>
</dbReference>
<dbReference type="Pfam" id="PF06545">
    <property type="entry name" value="AllG"/>
    <property type="match status" value="1"/>
</dbReference>